<evidence type="ECO:0000259" key="4">
    <source>
        <dbReference type="Pfam" id="PF09398"/>
    </source>
</evidence>
<evidence type="ECO:0000256" key="1">
    <source>
        <dbReference type="ARBA" id="ARBA00022490"/>
    </source>
</evidence>
<dbReference type="Pfam" id="PF09398">
    <property type="entry name" value="FOP_dimer"/>
    <property type="match status" value="1"/>
</dbReference>
<sequence length="366" mass="41271">MSCEEEDKEYELKDLIVQTLETNGLLSKIKAQIRANVFRALDDSDKDSRNDQLQNLAAKRALNAPEGRTAASLVRDYLESTNLDYTTSVFDPELNSAVGLEKRDKIAQTLNINESDSSRDLPLLIELLKNYSTGSSNTKTNIFSQNVIDSLKKKFDAADQQKKGSLPSVKASKLLQDLFPNFSKNILETFFNEEFGDAHNLIEFKSFLGIVQKWHNKCANTSKNSENVFLEEKSSDSKSKNIFGIDDDDDEVGDLPPINAPNQNKKTLTIKDLGKSIDDDYEDDFTNGTTPRTPSMDRKGFKNRGGIISDEEIDDNLSYIEESSKIDEVTNDRSISTIHGNNDADYIEDLSLITKFRIFFKIKDKK</sequence>
<proteinExistence type="predicted"/>
<dbReference type="Gene3D" id="1.20.960.40">
    <property type="match status" value="1"/>
</dbReference>
<evidence type="ECO:0000313" key="6">
    <source>
        <dbReference type="Proteomes" id="UP000276133"/>
    </source>
</evidence>
<keyword evidence="1" id="KW-0963">Cytoplasm</keyword>
<evidence type="ECO:0000313" key="5">
    <source>
        <dbReference type="EMBL" id="RNA06190.1"/>
    </source>
</evidence>
<dbReference type="SUPFAM" id="SSF47473">
    <property type="entry name" value="EF-hand"/>
    <property type="match status" value="1"/>
</dbReference>
<dbReference type="PANTHER" id="PTHR15431">
    <property type="entry name" value="FGFR1 ONCOGENE PARTNER/LISH DOMAIN-CONTAINING PROTEIN"/>
    <property type="match status" value="1"/>
</dbReference>
<dbReference type="EMBL" id="REGN01007460">
    <property type="protein sequence ID" value="RNA06190.1"/>
    <property type="molecule type" value="Genomic_DNA"/>
</dbReference>
<dbReference type="AlphaFoldDB" id="A0A3M7Q454"/>
<dbReference type="InterPro" id="IPR018993">
    <property type="entry name" value="FOP_dimerisation-dom_N"/>
</dbReference>
<protein>
    <submittedName>
        <fullName evidence="5">FGFR1 oncogene partner-like isoform X6</fullName>
    </submittedName>
</protein>
<gene>
    <name evidence="5" type="ORF">BpHYR1_029082</name>
</gene>
<dbReference type="Proteomes" id="UP000276133">
    <property type="component" value="Unassembled WGS sequence"/>
</dbReference>
<accession>A0A3M7Q454</accession>
<comment type="caution">
    <text evidence="5">The sequence shown here is derived from an EMBL/GenBank/DDBJ whole genome shotgun (WGS) entry which is preliminary data.</text>
</comment>
<dbReference type="GO" id="GO:0034453">
    <property type="term" value="P:microtubule anchoring"/>
    <property type="evidence" value="ECO:0007669"/>
    <property type="project" value="InterPro"/>
</dbReference>
<reference evidence="5 6" key="1">
    <citation type="journal article" date="2018" name="Sci. Rep.">
        <title>Genomic signatures of local adaptation to the degree of environmental predictability in rotifers.</title>
        <authorList>
            <person name="Franch-Gras L."/>
            <person name="Hahn C."/>
            <person name="Garcia-Roger E.M."/>
            <person name="Carmona M.J."/>
            <person name="Serra M."/>
            <person name="Gomez A."/>
        </authorList>
    </citation>
    <scope>NUCLEOTIDE SEQUENCE [LARGE SCALE GENOMIC DNA]</scope>
    <source>
        <strain evidence="5">HYR1</strain>
    </source>
</reference>
<feature type="region of interest" description="Disordered" evidence="3">
    <location>
        <begin position="282"/>
        <end position="304"/>
    </location>
</feature>
<name>A0A3M7Q454_BRAPC</name>
<dbReference type="STRING" id="10195.A0A3M7Q454"/>
<evidence type="ECO:0000256" key="2">
    <source>
        <dbReference type="ARBA" id="ARBA00023212"/>
    </source>
</evidence>
<keyword evidence="6" id="KW-1185">Reference proteome</keyword>
<dbReference type="OrthoDB" id="2160638at2759"/>
<feature type="domain" description="FGFR1 oncogene partner (FOP) N-terminal dimerisation" evidence="4">
    <location>
        <begin position="58"/>
        <end position="129"/>
    </location>
</feature>
<organism evidence="5 6">
    <name type="scientific">Brachionus plicatilis</name>
    <name type="common">Marine rotifer</name>
    <name type="synonym">Brachionus muelleri</name>
    <dbReference type="NCBI Taxonomy" id="10195"/>
    <lineage>
        <taxon>Eukaryota</taxon>
        <taxon>Metazoa</taxon>
        <taxon>Spiralia</taxon>
        <taxon>Gnathifera</taxon>
        <taxon>Rotifera</taxon>
        <taxon>Eurotatoria</taxon>
        <taxon>Monogononta</taxon>
        <taxon>Pseudotrocha</taxon>
        <taxon>Ploima</taxon>
        <taxon>Brachionidae</taxon>
        <taxon>Brachionus</taxon>
    </lineage>
</organism>
<keyword evidence="2" id="KW-0206">Cytoskeleton</keyword>
<dbReference type="GO" id="GO:0005815">
    <property type="term" value="C:microtubule organizing center"/>
    <property type="evidence" value="ECO:0007669"/>
    <property type="project" value="InterPro"/>
</dbReference>
<evidence type="ECO:0000256" key="3">
    <source>
        <dbReference type="SAM" id="MobiDB-lite"/>
    </source>
</evidence>
<dbReference type="InterPro" id="IPR011992">
    <property type="entry name" value="EF-hand-dom_pair"/>
</dbReference>
<dbReference type="PANTHER" id="PTHR15431:SF9">
    <property type="entry name" value="CENTROSOMAL PROTEIN 43"/>
    <property type="match status" value="1"/>
</dbReference>